<accession>A0A5J4UCU5</accession>
<evidence type="ECO:0000313" key="2">
    <source>
        <dbReference type="EMBL" id="KAA6367731.1"/>
    </source>
</evidence>
<gene>
    <name evidence="2" type="ORF">EZS28_036742</name>
</gene>
<proteinExistence type="predicted"/>
<name>A0A5J4UCU5_9EUKA</name>
<evidence type="ECO:0000256" key="1">
    <source>
        <dbReference type="SAM" id="MobiDB-lite"/>
    </source>
</evidence>
<sequence>NSSELENPDQAGQGIRSSHSPYRFDWNTFIQSMRSISSREMMVLLCDKGMVLIQVMSILQMELIASQTISTSE</sequence>
<dbReference type="EMBL" id="SNRW01018033">
    <property type="protein sequence ID" value="KAA6367731.1"/>
    <property type="molecule type" value="Genomic_DNA"/>
</dbReference>
<dbReference type="AlphaFoldDB" id="A0A5J4UCU5"/>
<evidence type="ECO:0000313" key="3">
    <source>
        <dbReference type="Proteomes" id="UP000324800"/>
    </source>
</evidence>
<reference evidence="2 3" key="1">
    <citation type="submission" date="2019-03" db="EMBL/GenBank/DDBJ databases">
        <title>Single cell metagenomics reveals metabolic interactions within the superorganism composed of flagellate Streblomastix strix and complex community of Bacteroidetes bacteria on its surface.</title>
        <authorList>
            <person name="Treitli S.C."/>
            <person name="Kolisko M."/>
            <person name="Husnik F."/>
            <person name="Keeling P."/>
            <person name="Hampl V."/>
        </authorList>
    </citation>
    <scope>NUCLEOTIDE SEQUENCE [LARGE SCALE GENOMIC DNA]</scope>
    <source>
        <strain evidence="2">ST1C</strain>
    </source>
</reference>
<comment type="caution">
    <text evidence="2">The sequence shown here is derived from an EMBL/GenBank/DDBJ whole genome shotgun (WGS) entry which is preliminary data.</text>
</comment>
<organism evidence="2 3">
    <name type="scientific">Streblomastix strix</name>
    <dbReference type="NCBI Taxonomy" id="222440"/>
    <lineage>
        <taxon>Eukaryota</taxon>
        <taxon>Metamonada</taxon>
        <taxon>Preaxostyla</taxon>
        <taxon>Oxymonadida</taxon>
        <taxon>Streblomastigidae</taxon>
        <taxon>Streblomastix</taxon>
    </lineage>
</organism>
<feature type="non-terminal residue" evidence="2">
    <location>
        <position position="1"/>
    </location>
</feature>
<protein>
    <submittedName>
        <fullName evidence="2">Uncharacterized protein</fullName>
    </submittedName>
</protein>
<feature type="region of interest" description="Disordered" evidence="1">
    <location>
        <begin position="1"/>
        <end position="21"/>
    </location>
</feature>
<dbReference type="Proteomes" id="UP000324800">
    <property type="component" value="Unassembled WGS sequence"/>
</dbReference>